<accession>A0AA36FUN9</accession>
<dbReference type="EMBL" id="CATQJA010001087">
    <property type="protein sequence ID" value="CAJ0565671.1"/>
    <property type="molecule type" value="Genomic_DNA"/>
</dbReference>
<gene>
    <name evidence="2" type="ORF">MSPICULIGERA_LOCUS4303</name>
</gene>
<feature type="transmembrane region" description="Helical" evidence="1">
    <location>
        <begin position="33"/>
        <end position="50"/>
    </location>
</feature>
<keyword evidence="1" id="KW-1133">Transmembrane helix</keyword>
<evidence type="ECO:0000313" key="2">
    <source>
        <dbReference type="EMBL" id="CAJ0565671.1"/>
    </source>
</evidence>
<feature type="transmembrane region" description="Helical" evidence="1">
    <location>
        <begin position="212"/>
        <end position="233"/>
    </location>
</feature>
<name>A0AA36FUN9_9BILA</name>
<dbReference type="AlphaFoldDB" id="A0AA36FUN9"/>
<feature type="transmembrane region" description="Helical" evidence="1">
    <location>
        <begin position="166"/>
        <end position="185"/>
    </location>
</feature>
<proteinExistence type="predicted"/>
<dbReference type="Proteomes" id="UP001177023">
    <property type="component" value="Unassembled WGS sequence"/>
</dbReference>
<reference evidence="2" key="1">
    <citation type="submission" date="2023-06" db="EMBL/GenBank/DDBJ databases">
        <authorList>
            <person name="Delattre M."/>
        </authorList>
    </citation>
    <scope>NUCLEOTIDE SEQUENCE</scope>
    <source>
        <strain evidence="2">AF72</strain>
    </source>
</reference>
<keyword evidence="3" id="KW-1185">Reference proteome</keyword>
<feature type="transmembrane region" description="Helical" evidence="1">
    <location>
        <begin position="81"/>
        <end position="100"/>
    </location>
</feature>
<protein>
    <submittedName>
        <fullName evidence="2">Uncharacterized protein</fullName>
    </submittedName>
</protein>
<keyword evidence="1" id="KW-0472">Membrane</keyword>
<sequence>MIRQRSISPGWKQKPFVDNYNIQDQSTSTIIKIWILMQPAGLFLFHRLFLHQLRYYGYGDWLGSDDAAAEWPFRVHIIETVVGWVSGIFAVLFAVLTWLVRISPGGHLRECGCPVSWKQRQLAMAEPGTDWSCCQWVPFVGPWLRREMELERTYDCDEQRRELEGYLLLQVIFLVWHLCFAFYWVRRLVATVSRYASTQPPEGDVPPFCDDWFVIDCFIGTIYAMLLYATFCWRRPKSEHARPGNCCPERPSDLAVGAWRHQSLQTQQKTKLI</sequence>
<comment type="caution">
    <text evidence="2">The sequence shown here is derived from an EMBL/GenBank/DDBJ whole genome shotgun (WGS) entry which is preliminary data.</text>
</comment>
<organism evidence="2 3">
    <name type="scientific">Mesorhabditis spiculigera</name>
    <dbReference type="NCBI Taxonomy" id="96644"/>
    <lineage>
        <taxon>Eukaryota</taxon>
        <taxon>Metazoa</taxon>
        <taxon>Ecdysozoa</taxon>
        <taxon>Nematoda</taxon>
        <taxon>Chromadorea</taxon>
        <taxon>Rhabditida</taxon>
        <taxon>Rhabditina</taxon>
        <taxon>Rhabditomorpha</taxon>
        <taxon>Rhabditoidea</taxon>
        <taxon>Rhabditidae</taxon>
        <taxon>Mesorhabditinae</taxon>
        <taxon>Mesorhabditis</taxon>
    </lineage>
</organism>
<keyword evidence="1" id="KW-0812">Transmembrane</keyword>
<evidence type="ECO:0000256" key="1">
    <source>
        <dbReference type="SAM" id="Phobius"/>
    </source>
</evidence>
<evidence type="ECO:0000313" key="3">
    <source>
        <dbReference type="Proteomes" id="UP001177023"/>
    </source>
</evidence>
<feature type="non-terminal residue" evidence="2">
    <location>
        <position position="273"/>
    </location>
</feature>